<name>A0A146MG11_LYGHE</name>
<sequence>MMSSAAVTSAPPPSMFAAVNPTTMNTVMTNSNNPINTNHINNLSYSQPEMAMNVPPTSSNVLPLPTQPSPSLFTLHHAHHQYQHQYQPSPSVGIFPTAPGVPSLPQGSGNTSIMDGTPNFVSMQPLPPPPQLQQQQQRPYIDNTNGGRNNNNNNNNMMSAEGGAMNFRFVRGTNRGRHNDRYMRGNGGTIAPSCMMPPMISMPFMNAPFAPPPAMGVGFGLMPGGMMPGAGAMGNSNDIPTVFLSIARFSVT</sequence>
<accession>A0A146MG11</accession>
<dbReference type="AlphaFoldDB" id="A0A146MG11"/>
<proteinExistence type="predicted"/>
<protein>
    <submittedName>
        <fullName evidence="1">Uncharacterized protein</fullName>
    </submittedName>
</protein>
<organism evidence="1">
    <name type="scientific">Lygus hesperus</name>
    <name type="common">Western plant bug</name>
    <dbReference type="NCBI Taxonomy" id="30085"/>
    <lineage>
        <taxon>Eukaryota</taxon>
        <taxon>Metazoa</taxon>
        <taxon>Ecdysozoa</taxon>
        <taxon>Arthropoda</taxon>
        <taxon>Hexapoda</taxon>
        <taxon>Insecta</taxon>
        <taxon>Pterygota</taxon>
        <taxon>Neoptera</taxon>
        <taxon>Paraneoptera</taxon>
        <taxon>Hemiptera</taxon>
        <taxon>Heteroptera</taxon>
        <taxon>Panheteroptera</taxon>
        <taxon>Cimicomorpha</taxon>
        <taxon>Miridae</taxon>
        <taxon>Mirini</taxon>
        <taxon>Lygus</taxon>
    </lineage>
</organism>
<gene>
    <name evidence="1" type="ORF">g.24869</name>
</gene>
<reference evidence="1" key="1">
    <citation type="journal article" date="2016" name="Gigascience">
        <title>De novo construction of an expanded transcriptome assembly for the western tarnished plant bug, Lygus hesperus.</title>
        <authorList>
            <person name="Tassone E.E."/>
            <person name="Geib S.M."/>
            <person name="Hall B."/>
            <person name="Fabrick J.A."/>
            <person name="Brent C.S."/>
            <person name="Hull J.J."/>
        </authorList>
    </citation>
    <scope>NUCLEOTIDE SEQUENCE</scope>
</reference>
<evidence type="ECO:0000313" key="1">
    <source>
        <dbReference type="EMBL" id="JAQ17982.1"/>
    </source>
</evidence>
<dbReference type="EMBL" id="GDHC01000647">
    <property type="protein sequence ID" value="JAQ17982.1"/>
    <property type="molecule type" value="Transcribed_RNA"/>
</dbReference>